<evidence type="ECO:0000313" key="1">
    <source>
        <dbReference type="EMBL" id="KAJ8499164.1"/>
    </source>
</evidence>
<dbReference type="EMBL" id="JAQQAF010000003">
    <property type="protein sequence ID" value="KAJ8499164.1"/>
    <property type="molecule type" value="Genomic_DNA"/>
</dbReference>
<gene>
    <name evidence="1" type="ORF">OPV22_009716</name>
</gene>
<dbReference type="AlphaFoldDB" id="A0AAV8PTF7"/>
<proteinExistence type="predicted"/>
<name>A0AAV8PTF7_ENSVE</name>
<organism evidence="1 2">
    <name type="scientific">Ensete ventricosum</name>
    <name type="common">Abyssinian banana</name>
    <name type="synonym">Musa ensete</name>
    <dbReference type="NCBI Taxonomy" id="4639"/>
    <lineage>
        <taxon>Eukaryota</taxon>
        <taxon>Viridiplantae</taxon>
        <taxon>Streptophyta</taxon>
        <taxon>Embryophyta</taxon>
        <taxon>Tracheophyta</taxon>
        <taxon>Spermatophyta</taxon>
        <taxon>Magnoliopsida</taxon>
        <taxon>Liliopsida</taxon>
        <taxon>Zingiberales</taxon>
        <taxon>Musaceae</taxon>
        <taxon>Ensete</taxon>
    </lineage>
</organism>
<keyword evidence="2" id="KW-1185">Reference proteome</keyword>
<reference evidence="1 2" key="1">
    <citation type="submission" date="2022-12" db="EMBL/GenBank/DDBJ databases">
        <title>Chromosome-scale assembly of the Ensete ventricosum genome.</title>
        <authorList>
            <person name="Dussert Y."/>
            <person name="Stocks J."/>
            <person name="Wendawek A."/>
            <person name="Woldeyes F."/>
            <person name="Nichols R.A."/>
            <person name="Borrell J.S."/>
        </authorList>
    </citation>
    <scope>NUCLEOTIDE SEQUENCE [LARGE SCALE GENOMIC DNA]</scope>
    <source>
        <strain evidence="2">cv. Maze</strain>
        <tissue evidence="1">Seeds</tissue>
    </source>
</reference>
<dbReference type="Proteomes" id="UP001222027">
    <property type="component" value="Unassembled WGS sequence"/>
</dbReference>
<comment type="caution">
    <text evidence="1">The sequence shown here is derived from an EMBL/GenBank/DDBJ whole genome shotgun (WGS) entry which is preliminary data.</text>
</comment>
<protein>
    <submittedName>
        <fullName evidence="1">Uncharacterized protein</fullName>
    </submittedName>
</protein>
<sequence length="177" mass="19621">MAGRKVAWSLPLSVVGSLSLVPCRRILHARGMKKTMLKVLYISGFSSVVTERDLENHLSEGKVLWCVMIMRLLSLDLREDIIIEGDDASLRNHGMKRKDSYLRASMACLLERGSNGEDARGRGLWPLWSGVMCGCQTFLVPPVAHAARRERAFLDIEAGVAFARCHCDSGPCTCRTS</sequence>
<evidence type="ECO:0000313" key="2">
    <source>
        <dbReference type="Proteomes" id="UP001222027"/>
    </source>
</evidence>
<accession>A0AAV8PTF7</accession>